<dbReference type="Proteomes" id="UP000054481">
    <property type="component" value="Unassembled WGS sequence"/>
</dbReference>
<dbReference type="GO" id="GO:0051999">
    <property type="term" value="P:mannosyl-inositol phosphorylceramide biosynthetic process"/>
    <property type="evidence" value="ECO:0007669"/>
    <property type="project" value="TreeGrafter"/>
</dbReference>
<evidence type="ECO:0000256" key="2">
    <source>
        <dbReference type="ARBA" id="ARBA00009003"/>
    </source>
</evidence>
<dbReference type="AlphaFoldDB" id="A0A0F7ZSP8"/>
<dbReference type="InterPro" id="IPR007577">
    <property type="entry name" value="GlycoTrfase_DXD_sugar-bd_CS"/>
</dbReference>
<keyword evidence="3" id="KW-0808">Transferase</keyword>
<evidence type="ECO:0000313" key="8">
    <source>
        <dbReference type="EMBL" id="KJZ71738.1"/>
    </source>
</evidence>
<keyword evidence="4 7" id="KW-0812">Transmembrane</keyword>
<name>A0A0F7ZSP8_9HYPO</name>
<organism evidence="8 9">
    <name type="scientific">Hirsutella minnesotensis 3608</name>
    <dbReference type="NCBI Taxonomy" id="1043627"/>
    <lineage>
        <taxon>Eukaryota</taxon>
        <taxon>Fungi</taxon>
        <taxon>Dikarya</taxon>
        <taxon>Ascomycota</taxon>
        <taxon>Pezizomycotina</taxon>
        <taxon>Sordariomycetes</taxon>
        <taxon>Hypocreomycetidae</taxon>
        <taxon>Hypocreales</taxon>
        <taxon>Ophiocordycipitaceae</taxon>
        <taxon>Hirsutella</taxon>
    </lineage>
</organism>
<dbReference type="InterPro" id="IPR029044">
    <property type="entry name" value="Nucleotide-diphossugar_trans"/>
</dbReference>
<evidence type="ECO:0000256" key="4">
    <source>
        <dbReference type="ARBA" id="ARBA00022692"/>
    </source>
</evidence>
<accession>A0A0F7ZSP8</accession>
<gene>
    <name evidence="8" type="ORF">HIM_08880</name>
</gene>
<evidence type="ECO:0000313" key="9">
    <source>
        <dbReference type="Proteomes" id="UP000054481"/>
    </source>
</evidence>
<evidence type="ECO:0000256" key="6">
    <source>
        <dbReference type="ARBA" id="ARBA00023136"/>
    </source>
</evidence>
<comment type="subcellular location">
    <subcellularLocation>
        <location evidence="1">Membrane</location>
    </subcellularLocation>
</comment>
<dbReference type="InterPro" id="IPR051706">
    <property type="entry name" value="Glycosyltransferase_domain"/>
</dbReference>
<evidence type="ECO:0000256" key="5">
    <source>
        <dbReference type="ARBA" id="ARBA00022989"/>
    </source>
</evidence>
<dbReference type="Gene3D" id="3.90.550.20">
    <property type="match status" value="1"/>
</dbReference>
<dbReference type="PANTHER" id="PTHR32385:SF20">
    <property type="entry name" value="MANNOSYL PHOSPHORYLINOSITOL CERAMIDE SYNTHASE CSH1-RELATED"/>
    <property type="match status" value="1"/>
</dbReference>
<dbReference type="EMBL" id="KQ030563">
    <property type="protein sequence ID" value="KJZ71738.1"/>
    <property type="molecule type" value="Genomic_DNA"/>
</dbReference>
<dbReference type="GO" id="GO:0016020">
    <property type="term" value="C:membrane"/>
    <property type="evidence" value="ECO:0007669"/>
    <property type="project" value="UniProtKB-SubCell"/>
</dbReference>
<evidence type="ECO:0000256" key="7">
    <source>
        <dbReference type="SAM" id="Phobius"/>
    </source>
</evidence>
<dbReference type="PANTHER" id="PTHR32385">
    <property type="entry name" value="MANNOSYL PHOSPHORYLINOSITOL CERAMIDE SYNTHASE"/>
    <property type="match status" value="1"/>
</dbReference>
<keyword evidence="5 7" id="KW-1133">Transmembrane helix</keyword>
<protein>
    <recommendedName>
        <fullName evidence="10">Mannosyl phosphorylinositol ceramide synthase SUR1</fullName>
    </recommendedName>
</protein>
<keyword evidence="9" id="KW-1185">Reference proteome</keyword>
<dbReference type="GO" id="GO:0000030">
    <property type="term" value="F:mannosyltransferase activity"/>
    <property type="evidence" value="ECO:0007669"/>
    <property type="project" value="TreeGrafter"/>
</dbReference>
<keyword evidence="6 7" id="KW-0472">Membrane</keyword>
<sequence>MAAASPRVRRLVAGLLCAGLALLIVSLAARVVVSLERIFGTHAGIAMTQEQVALAHKTASQAGTRRPRPVPRIIHQIFHNWHDPGNETIPQDWQEMRQTCLSLHPTWEHKLWTESASRDFIEKEYSWFLDTYDEFRFPVQRVDALRYFLMRHFGGIYIDLDNGCRKSLEPLLYYPLWITDGGHGTLSNNILGAEPEHPFWKLMTESIMPWADDFVLPYITISYATGQWYETEMWQIYHATKPKDAPDLLRVMMDSRPTGAPWIFFTAGRGGSWDNWDNQILGWIGNHLFEALLYVLAGAGAIGTVAYMALQAFRRRRGQTGGVEWKQLGLLG</sequence>
<comment type="similarity">
    <text evidence="2">Belongs to the glycosyltransferase 32 family.</text>
</comment>
<feature type="transmembrane region" description="Helical" evidence="7">
    <location>
        <begin position="291"/>
        <end position="310"/>
    </location>
</feature>
<dbReference type="OrthoDB" id="3647at2759"/>
<proteinExistence type="inferred from homology"/>
<dbReference type="Pfam" id="PF04488">
    <property type="entry name" value="Gly_transf_sug"/>
    <property type="match status" value="1"/>
</dbReference>
<reference evidence="8 9" key="1">
    <citation type="journal article" date="2014" name="Genome Biol. Evol.">
        <title>Comparative genomics and transcriptomics analyses reveal divergent lifestyle features of nematode endoparasitic fungus Hirsutella minnesotensis.</title>
        <authorList>
            <person name="Lai Y."/>
            <person name="Liu K."/>
            <person name="Zhang X."/>
            <person name="Zhang X."/>
            <person name="Li K."/>
            <person name="Wang N."/>
            <person name="Shu C."/>
            <person name="Wu Y."/>
            <person name="Wang C."/>
            <person name="Bushley K.E."/>
            <person name="Xiang M."/>
            <person name="Liu X."/>
        </authorList>
    </citation>
    <scope>NUCLEOTIDE SEQUENCE [LARGE SCALE GENOMIC DNA]</scope>
    <source>
        <strain evidence="8 9">3608</strain>
    </source>
</reference>
<evidence type="ECO:0000256" key="1">
    <source>
        <dbReference type="ARBA" id="ARBA00004370"/>
    </source>
</evidence>
<evidence type="ECO:0000256" key="3">
    <source>
        <dbReference type="ARBA" id="ARBA00022679"/>
    </source>
</evidence>
<dbReference type="SUPFAM" id="SSF53448">
    <property type="entry name" value="Nucleotide-diphospho-sugar transferases"/>
    <property type="match status" value="1"/>
</dbReference>
<evidence type="ECO:0008006" key="10">
    <source>
        <dbReference type="Google" id="ProtNLM"/>
    </source>
</evidence>